<gene>
    <name evidence="6" type="ORF">ACFPYI_14545</name>
</gene>
<comment type="caution">
    <text evidence="6">The sequence shown here is derived from an EMBL/GenBank/DDBJ whole genome shotgun (WGS) entry which is preliminary data.</text>
</comment>
<dbReference type="Pfam" id="PF01226">
    <property type="entry name" value="Form_Nir_trans"/>
    <property type="match status" value="1"/>
</dbReference>
<evidence type="ECO:0000256" key="4">
    <source>
        <dbReference type="ARBA" id="ARBA00023136"/>
    </source>
</evidence>
<sequence length="285" mass="29783">MSENKRHPSATDARKFAGVFRQQVESAIREMRRSTVALAFSGVTAGLGVSFGALFMGMALTYSGGFESKLLQQFVLANASAVGFLLVMLGQTELFTAHTTMAWLPILSGDASLSDLGRLWGVVYVANLVGCAAFAALVAVLGPSMGIVEPSAFGSMADALLPYSGTTILLSGVVAGWLMGMVTWLASASRDTVGEVLVVWVVTAGIGFGPFHHALLGTTEVLGAMFLGQGVTLLDFGRFLLWTTLGNVVGGTVFVAALNYGQIAFGDTPEDVEVDPLEDSEGSEV</sequence>
<feature type="transmembrane region" description="Helical" evidence="5">
    <location>
        <begin position="161"/>
        <end position="185"/>
    </location>
</feature>
<comment type="subcellular location">
    <subcellularLocation>
        <location evidence="1">Membrane</location>
        <topology evidence="1">Multi-pass membrane protein</topology>
    </subcellularLocation>
</comment>
<dbReference type="AlphaFoldDB" id="A0ABD5RQ66"/>
<evidence type="ECO:0000313" key="7">
    <source>
        <dbReference type="Proteomes" id="UP001596099"/>
    </source>
</evidence>
<dbReference type="GO" id="GO:0016020">
    <property type="term" value="C:membrane"/>
    <property type="evidence" value="ECO:0007669"/>
    <property type="project" value="UniProtKB-SubCell"/>
</dbReference>
<evidence type="ECO:0000256" key="2">
    <source>
        <dbReference type="ARBA" id="ARBA00022692"/>
    </source>
</evidence>
<dbReference type="EMBL" id="JBHSQH010000001">
    <property type="protein sequence ID" value="MFC5972556.1"/>
    <property type="molecule type" value="Genomic_DNA"/>
</dbReference>
<feature type="transmembrane region" description="Helical" evidence="5">
    <location>
        <begin position="197"/>
        <end position="216"/>
    </location>
</feature>
<proteinExistence type="predicted"/>
<evidence type="ECO:0000256" key="5">
    <source>
        <dbReference type="SAM" id="Phobius"/>
    </source>
</evidence>
<feature type="transmembrane region" description="Helical" evidence="5">
    <location>
        <begin position="119"/>
        <end position="141"/>
    </location>
</feature>
<evidence type="ECO:0000313" key="6">
    <source>
        <dbReference type="EMBL" id="MFC5972556.1"/>
    </source>
</evidence>
<keyword evidence="7" id="KW-1185">Reference proteome</keyword>
<dbReference type="InterPro" id="IPR023271">
    <property type="entry name" value="Aquaporin-like"/>
</dbReference>
<organism evidence="6 7">
    <name type="scientific">Halomarina salina</name>
    <dbReference type="NCBI Taxonomy" id="1872699"/>
    <lineage>
        <taxon>Archaea</taxon>
        <taxon>Methanobacteriati</taxon>
        <taxon>Methanobacteriota</taxon>
        <taxon>Stenosarchaea group</taxon>
        <taxon>Halobacteria</taxon>
        <taxon>Halobacteriales</taxon>
        <taxon>Natronomonadaceae</taxon>
        <taxon>Halomarina</taxon>
    </lineage>
</organism>
<protein>
    <submittedName>
        <fullName evidence="6">Formate/nitrite transporter family protein</fullName>
    </submittedName>
</protein>
<feature type="transmembrane region" description="Helical" evidence="5">
    <location>
        <begin position="236"/>
        <end position="258"/>
    </location>
</feature>
<dbReference type="PANTHER" id="PTHR30520:SF2">
    <property type="entry name" value="INNER MEMBRANE PROTEIN YFDC"/>
    <property type="match status" value="1"/>
</dbReference>
<dbReference type="Gene3D" id="1.20.1080.10">
    <property type="entry name" value="Glycerol uptake facilitator protein"/>
    <property type="match status" value="1"/>
</dbReference>
<keyword evidence="3 5" id="KW-1133">Transmembrane helix</keyword>
<feature type="transmembrane region" description="Helical" evidence="5">
    <location>
        <begin position="36"/>
        <end position="62"/>
    </location>
</feature>
<evidence type="ECO:0000256" key="1">
    <source>
        <dbReference type="ARBA" id="ARBA00004141"/>
    </source>
</evidence>
<dbReference type="RefSeq" id="WP_247416039.1">
    <property type="nucleotide sequence ID" value="NZ_JALLGW010000001.1"/>
</dbReference>
<evidence type="ECO:0000256" key="3">
    <source>
        <dbReference type="ARBA" id="ARBA00022989"/>
    </source>
</evidence>
<name>A0ABD5RQ66_9EURY</name>
<keyword evidence="4 5" id="KW-0472">Membrane</keyword>
<dbReference type="PANTHER" id="PTHR30520">
    <property type="entry name" value="FORMATE TRANSPORTER-RELATED"/>
    <property type="match status" value="1"/>
</dbReference>
<reference evidence="6 7" key="1">
    <citation type="journal article" date="2019" name="Int. J. Syst. Evol. Microbiol.">
        <title>The Global Catalogue of Microorganisms (GCM) 10K type strain sequencing project: providing services to taxonomists for standard genome sequencing and annotation.</title>
        <authorList>
            <consortium name="The Broad Institute Genomics Platform"/>
            <consortium name="The Broad Institute Genome Sequencing Center for Infectious Disease"/>
            <person name="Wu L."/>
            <person name="Ma J."/>
        </authorList>
    </citation>
    <scope>NUCLEOTIDE SEQUENCE [LARGE SCALE GENOMIC DNA]</scope>
    <source>
        <strain evidence="6 7">CGMCC 1.12543</strain>
    </source>
</reference>
<keyword evidence="2 5" id="KW-0812">Transmembrane</keyword>
<accession>A0ABD5RQ66</accession>
<dbReference type="Proteomes" id="UP001596099">
    <property type="component" value="Unassembled WGS sequence"/>
</dbReference>
<dbReference type="InterPro" id="IPR000292">
    <property type="entry name" value="For/NO2_transpt"/>
</dbReference>